<accession>A0A1Z5JVM1</accession>
<dbReference type="PANTHER" id="PTHR46438:SF12">
    <property type="entry name" value="ALPHA_BETA-HYDROLASES SUPERFAMILY PROTEIN"/>
    <property type="match status" value="1"/>
</dbReference>
<dbReference type="OrthoDB" id="408373at2759"/>
<feature type="chain" id="PRO_5012554817" description="AB hydrolase-1 domain-containing protein" evidence="1">
    <location>
        <begin position="23"/>
        <end position="380"/>
    </location>
</feature>
<dbReference type="EMBL" id="BDSP01000123">
    <property type="protein sequence ID" value="GAX17969.1"/>
    <property type="molecule type" value="Genomic_DNA"/>
</dbReference>
<dbReference type="SUPFAM" id="SSF53474">
    <property type="entry name" value="alpha/beta-Hydrolases"/>
    <property type="match status" value="1"/>
</dbReference>
<dbReference type="Pfam" id="PF12697">
    <property type="entry name" value="Abhydrolase_6"/>
    <property type="match status" value="1"/>
</dbReference>
<name>A0A1Z5JVM1_FISSO</name>
<dbReference type="Gene3D" id="3.40.50.1820">
    <property type="entry name" value="alpha/beta hydrolase"/>
    <property type="match status" value="1"/>
</dbReference>
<feature type="signal peptide" evidence="1">
    <location>
        <begin position="1"/>
        <end position="22"/>
    </location>
</feature>
<keyword evidence="1" id="KW-0732">Signal</keyword>
<evidence type="ECO:0000259" key="2">
    <source>
        <dbReference type="Pfam" id="PF12697"/>
    </source>
</evidence>
<keyword evidence="4" id="KW-1185">Reference proteome</keyword>
<organism evidence="3 4">
    <name type="scientific">Fistulifera solaris</name>
    <name type="common">Oleaginous diatom</name>
    <dbReference type="NCBI Taxonomy" id="1519565"/>
    <lineage>
        <taxon>Eukaryota</taxon>
        <taxon>Sar</taxon>
        <taxon>Stramenopiles</taxon>
        <taxon>Ochrophyta</taxon>
        <taxon>Bacillariophyta</taxon>
        <taxon>Bacillariophyceae</taxon>
        <taxon>Bacillariophycidae</taxon>
        <taxon>Naviculales</taxon>
        <taxon>Naviculaceae</taxon>
        <taxon>Fistulifera</taxon>
    </lineage>
</organism>
<dbReference type="InterPro" id="IPR000073">
    <property type="entry name" value="AB_hydrolase_1"/>
</dbReference>
<dbReference type="InParanoid" id="A0A1Z5JVM1"/>
<dbReference type="PANTHER" id="PTHR46438">
    <property type="entry name" value="ALPHA/BETA-HYDROLASES SUPERFAMILY PROTEIN"/>
    <property type="match status" value="1"/>
</dbReference>
<dbReference type="AlphaFoldDB" id="A0A1Z5JVM1"/>
<dbReference type="Proteomes" id="UP000198406">
    <property type="component" value="Unassembled WGS sequence"/>
</dbReference>
<evidence type="ECO:0000313" key="3">
    <source>
        <dbReference type="EMBL" id="GAX17969.1"/>
    </source>
</evidence>
<evidence type="ECO:0000313" key="4">
    <source>
        <dbReference type="Proteomes" id="UP000198406"/>
    </source>
</evidence>
<protein>
    <recommendedName>
        <fullName evidence="2">AB hydrolase-1 domain-containing protein</fullName>
    </recommendedName>
</protein>
<comment type="caution">
    <text evidence="3">The sequence shown here is derived from an EMBL/GenBank/DDBJ whole genome shotgun (WGS) entry which is preliminary data.</text>
</comment>
<feature type="domain" description="AB hydrolase-1" evidence="2">
    <location>
        <begin position="61"/>
        <end position="353"/>
    </location>
</feature>
<sequence>MMMQRITFVFLLHVFFLRTSQGLSAPPKISPATGLLNRFYDWKAETKIRYQVSGPPEGKPVLLVHGLFVNSDHWRKTLKELGGCGYRTYAVDLLGSGYSDKPPSISPHLCGEYARFGDAPAVLENVALGTARGETRIANVDLRHPVSSCYNFYTWSDILTDFTKQVIQPNEKVTLVCNSIGTISTLQCLIDDDDELFDGAFVVSPNFRELHSAEVPLAAIVMPILRTVQSLLRQYGKTVFDALAKPDTVKQILKEPYARTEAVDDTLVQVLLDPLLTEGSSRVVFDTLSYSAGPLPEQQLQHVQKPVWICYGKDDPWTPGPRVEALSRMPTVERVEGFDGVGHCPHDEAPELVHPLLLQFLQRIATQTPTAVSNAVPSTQ</sequence>
<dbReference type="InterPro" id="IPR029058">
    <property type="entry name" value="AB_hydrolase_fold"/>
</dbReference>
<gene>
    <name evidence="3" type="ORF">FisN_18Hh180</name>
</gene>
<evidence type="ECO:0000256" key="1">
    <source>
        <dbReference type="SAM" id="SignalP"/>
    </source>
</evidence>
<reference evidence="3 4" key="1">
    <citation type="journal article" date="2015" name="Plant Cell">
        <title>Oil accumulation by the oleaginous diatom Fistulifera solaris as revealed by the genome and transcriptome.</title>
        <authorList>
            <person name="Tanaka T."/>
            <person name="Maeda Y."/>
            <person name="Veluchamy A."/>
            <person name="Tanaka M."/>
            <person name="Abida H."/>
            <person name="Marechal E."/>
            <person name="Bowler C."/>
            <person name="Muto M."/>
            <person name="Sunaga Y."/>
            <person name="Tanaka M."/>
            <person name="Yoshino T."/>
            <person name="Taniguchi T."/>
            <person name="Fukuda Y."/>
            <person name="Nemoto M."/>
            <person name="Matsumoto M."/>
            <person name="Wong P.S."/>
            <person name="Aburatani S."/>
            <person name="Fujibuchi W."/>
        </authorList>
    </citation>
    <scope>NUCLEOTIDE SEQUENCE [LARGE SCALE GENOMIC DNA]</scope>
    <source>
        <strain evidence="3 4">JPCC DA0580</strain>
    </source>
</reference>
<proteinExistence type="predicted"/>